<dbReference type="InterPro" id="IPR045886">
    <property type="entry name" value="ThiF/MoeB/HesA"/>
</dbReference>
<evidence type="ECO:0000256" key="6">
    <source>
        <dbReference type="ARBA" id="ARBA00022741"/>
    </source>
</evidence>
<evidence type="ECO:0000313" key="12">
    <source>
        <dbReference type="EMBL" id="CDW71673.1"/>
    </source>
</evidence>
<dbReference type="Gene3D" id="1.10.10.2660">
    <property type="entry name" value="Ubiquitin-activating enzyme E1, SCCH domain"/>
    <property type="match status" value="1"/>
</dbReference>
<dbReference type="Pfam" id="PF09358">
    <property type="entry name" value="E1_UFD"/>
    <property type="match status" value="1"/>
</dbReference>
<dbReference type="GO" id="GO:0005737">
    <property type="term" value="C:cytoplasm"/>
    <property type="evidence" value="ECO:0007669"/>
    <property type="project" value="TreeGrafter"/>
</dbReference>
<keyword evidence="8 10" id="KW-0067">ATP-binding</keyword>
<dbReference type="PRINTS" id="PR01849">
    <property type="entry name" value="UBIQUITINACT"/>
</dbReference>
<dbReference type="GO" id="GO:0016925">
    <property type="term" value="P:protein sumoylation"/>
    <property type="evidence" value="ECO:0007669"/>
    <property type="project" value="TreeGrafter"/>
</dbReference>
<dbReference type="PANTHER" id="PTHR10953">
    <property type="entry name" value="UBIQUITIN-ACTIVATING ENZYME E1"/>
    <property type="match status" value="1"/>
</dbReference>
<dbReference type="InterPro" id="IPR032420">
    <property type="entry name" value="E1_4HB"/>
</dbReference>
<feature type="active site" description="Glycyl thioester intermediate" evidence="9">
    <location>
        <position position="594"/>
    </location>
</feature>
<evidence type="ECO:0000256" key="10">
    <source>
        <dbReference type="RuleBase" id="RU000519"/>
    </source>
</evidence>
<proteinExistence type="inferred from homology"/>
<evidence type="ECO:0000256" key="5">
    <source>
        <dbReference type="ARBA" id="ARBA00022598"/>
    </source>
</evidence>
<keyword evidence="13" id="KW-1185">Reference proteome</keyword>
<evidence type="ECO:0000256" key="4">
    <source>
        <dbReference type="ARBA" id="ARBA00012990"/>
    </source>
</evidence>
<reference evidence="12 13" key="1">
    <citation type="submission" date="2014-06" db="EMBL/GenBank/DDBJ databases">
        <authorList>
            <person name="Swart Estienne"/>
        </authorList>
    </citation>
    <scope>NUCLEOTIDE SEQUENCE [LARGE SCALE GENOMIC DNA]</scope>
    <source>
        <strain evidence="12 13">130c</strain>
    </source>
</reference>
<evidence type="ECO:0000256" key="2">
    <source>
        <dbReference type="ARBA" id="ARBA00004906"/>
    </source>
</evidence>
<evidence type="ECO:0000259" key="11">
    <source>
        <dbReference type="SMART" id="SM00985"/>
    </source>
</evidence>
<dbReference type="InterPro" id="IPR042063">
    <property type="entry name" value="Ubi_acti_E1_SCCH"/>
</dbReference>
<keyword evidence="5 10" id="KW-0436">Ligase</keyword>
<sequence length="1040" mass="117070">MSEEVKIDTNLYSRQIGTFGMETMGKLIKMNVLIVGCRGLGVEIAKNLILAGPASVTIYDPNLVQWGDLASNFYCREEHVGKLTRVDASISKLQELNPYVKVQAIPTLTLEDHANYNVVAYTETFENVDKVIEADEFCRARSIGFIYSGLFGPSGFTFLDYGEEFFINDADGEETKSFIVANATQTNPIIVTVHEDKRHKFQDGDHVQFREVEGMTELNSLPPTQIDVIDGFSFKVKVDGTGFQAYNRQGLVENIKVPKKVSYHSLKQSIHNPIASSQYGMLETPDLRYFGRSDQLHLAFVGILEFQKANGRLPQNNEEDFQQVFAHVKRVNEENKATDGINLEEIEEKVVRNAALYAPASLSPMAAFFGGIVAQEIVKYTGKYSPLKQWLHYDIFETLPREEADRTPMNCRYDDQILVYGREVQEKLKKVKTFMVGAGALGCEYIKAFALMGVGCSEEGRVAVTDNDNIEVSNLNRQFLFRKNNVGDSKSKVACEIAHDINNNLNVKDYQTRVGSDTETVFNDPFWESLDFVVNAVDNIKARLYVDSRCVWYAKPLLESGTLGTKANSQMVIPYKTQCYGDSQDPPEEAIPMCTLRNFPNQIEHCIEWGRDLFSKLFYDTPNDAASYIDKPLVFLGQLKQNTTTSGVRSAMEEIKKIVDLKKSANFSQCIDVARNHFESMFNHQIANLLHMFPEDHLDKEGSPFWSGPKRAPSPIPFNPADELHVHFVTACANLIAYTLGIPQNRDTTFIAHEAALINVPEFKFKTMRVELPGEENKNNQEGTGVGQADVAPEDEEILAGLLQQLKVEDIGLQSKDFFAAEFEKDDDSNFHIDFIHAAANLRARNYKIPECTQQKTKMIAGKIIPAIATTTAMITGCVSAEIYKFVQGFPELEVYKNGFINLALPLFLFSEPTEANKTQSKEYDPILMGKVKAIPEGFTIYEKIVVNGPMTFDQFFEEMKTRFNIEVTLVSSGQVALYNGYLPGNKHAVRKSRLIEEVYREITSEPIPEGRKYLAIELGGEVIGEGCDFNMPTTIYYFQ</sequence>
<dbReference type="InterPro" id="IPR038252">
    <property type="entry name" value="UBA_E1_C_sf"/>
</dbReference>
<evidence type="ECO:0000256" key="8">
    <source>
        <dbReference type="ARBA" id="ARBA00022840"/>
    </source>
</evidence>
<dbReference type="OMA" id="GANLHAF"/>
<dbReference type="Gene3D" id="2.40.30.180">
    <property type="entry name" value="Ubiquitin-activating enzyme E1, FCCH domain"/>
    <property type="match status" value="1"/>
</dbReference>
<keyword evidence="7 10" id="KW-0833">Ubl conjugation pathway</keyword>
<dbReference type="SMART" id="SM00985">
    <property type="entry name" value="UBA_e1_C"/>
    <property type="match status" value="1"/>
</dbReference>
<dbReference type="OrthoDB" id="10252231at2759"/>
<dbReference type="EC" id="6.2.1.45" evidence="4"/>
<dbReference type="SUPFAM" id="SSF69572">
    <property type="entry name" value="Activating enzymes of the ubiquitin-like proteins"/>
    <property type="match status" value="2"/>
</dbReference>
<dbReference type="Pfam" id="PF00899">
    <property type="entry name" value="ThiF"/>
    <property type="match status" value="1"/>
</dbReference>
<dbReference type="Gene3D" id="3.50.50.80">
    <property type="entry name" value="Ubiquitin-activating enzyme E1, inactive adenylation domain, subdomain 1"/>
    <property type="match status" value="1"/>
</dbReference>
<dbReference type="GO" id="GO:0019948">
    <property type="term" value="F:SUMO activating enzyme activity"/>
    <property type="evidence" value="ECO:0007669"/>
    <property type="project" value="TreeGrafter"/>
</dbReference>
<dbReference type="PANTHER" id="PTHR10953:SF4">
    <property type="entry name" value="UBIQUITIN-ACTIVATING ENZYME E1 C-TERMINAL DOMAIN-CONTAINING PROTEIN"/>
    <property type="match status" value="1"/>
</dbReference>
<dbReference type="Gene3D" id="3.40.50.720">
    <property type="entry name" value="NAD(P)-binding Rossmann-like Domain"/>
    <property type="match status" value="1"/>
</dbReference>
<evidence type="ECO:0000256" key="9">
    <source>
        <dbReference type="PROSITE-ProRule" id="PRU10132"/>
    </source>
</evidence>
<comment type="catalytic activity">
    <reaction evidence="1">
        <text>ATP + ubiquitin + [E1 ubiquitin-activating enzyme]-L-cysteine = AMP + diphosphate + S-ubiquitinyl-[E1 ubiquitin-activating enzyme]-L-cysteine.</text>
        <dbReference type="EC" id="6.2.1.45"/>
    </reaction>
</comment>
<dbReference type="UniPathway" id="UPA00143"/>
<dbReference type="Pfam" id="PF16190">
    <property type="entry name" value="E1_FCCH"/>
    <property type="match status" value="1"/>
</dbReference>
<dbReference type="Proteomes" id="UP000039865">
    <property type="component" value="Unassembled WGS sequence"/>
</dbReference>
<dbReference type="InParanoid" id="A0A077ZP34"/>
<evidence type="ECO:0000256" key="7">
    <source>
        <dbReference type="ARBA" id="ARBA00022786"/>
    </source>
</evidence>
<dbReference type="EMBL" id="CCKQ01000590">
    <property type="protein sequence ID" value="CDW71673.1"/>
    <property type="molecule type" value="Genomic_DNA"/>
</dbReference>
<gene>
    <name evidence="12" type="primary">Contig55.g65</name>
    <name evidence="12" type="ORF">STYLEM_620</name>
</gene>
<dbReference type="InterPro" id="IPR042302">
    <property type="entry name" value="E1_FCCH_sf"/>
</dbReference>
<feature type="domain" description="Ubiquitin-activating enzyme E1 C-terminal" evidence="11">
    <location>
        <begin position="896"/>
        <end position="1035"/>
    </location>
</feature>
<dbReference type="AlphaFoldDB" id="A0A077ZP34"/>
<keyword evidence="6 10" id="KW-0547">Nucleotide-binding</keyword>
<dbReference type="Gene3D" id="3.40.50.12550">
    <property type="entry name" value="Ubiquitin-activating enzyme E1, inactive adenylation domain, subdomain 2"/>
    <property type="match status" value="1"/>
</dbReference>
<dbReference type="FunFam" id="3.50.50.80:FF:000005">
    <property type="entry name" value="Ubiquitin-activating enzyme E1"/>
    <property type="match status" value="1"/>
</dbReference>
<dbReference type="GO" id="GO:0005524">
    <property type="term" value="F:ATP binding"/>
    <property type="evidence" value="ECO:0007669"/>
    <property type="project" value="UniProtKB-KW"/>
</dbReference>
<dbReference type="FunCoup" id="A0A077ZP34">
    <property type="interactions" value="402"/>
</dbReference>
<dbReference type="GO" id="GO:0031510">
    <property type="term" value="C:SUMO activating enzyme complex"/>
    <property type="evidence" value="ECO:0007669"/>
    <property type="project" value="TreeGrafter"/>
</dbReference>
<dbReference type="InterPro" id="IPR032418">
    <property type="entry name" value="E1_FCCH"/>
</dbReference>
<dbReference type="InterPro" id="IPR018965">
    <property type="entry name" value="Ub-activating_enz_E1_C"/>
</dbReference>
<comment type="pathway">
    <text evidence="2">Protein modification; protein ubiquitination.</text>
</comment>
<dbReference type="Gene3D" id="3.10.290.60">
    <property type="entry name" value="Ubiquitin-activating enzyme E1, UFD domain"/>
    <property type="match status" value="1"/>
</dbReference>
<comment type="similarity">
    <text evidence="3 10">Belongs to the ubiquitin-activating E1 family.</text>
</comment>
<accession>A0A077ZP34</accession>
<dbReference type="NCBIfam" id="TIGR01408">
    <property type="entry name" value="Ube1"/>
    <property type="match status" value="1"/>
</dbReference>
<dbReference type="InterPro" id="IPR018075">
    <property type="entry name" value="UBQ-activ_enz_E1"/>
</dbReference>
<dbReference type="InterPro" id="IPR035985">
    <property type="entry name" value="Ubiquitin-activating_enz"/>
</dbReference>
<dbReference type="InterPro" id="IPR000594">
    <property type="entry name" value="ThiF_NAD_FAD-bd"/>
</dbReference>
<dbReference type="Pfam" id="PF16191">
    <property type="entry name" value="E1_4HB"/>
    <property type="match status" value="1"/>
</dbReference>
<dbReference type="InterPro" id="IPR019572">
    <property type="entry name" value="UBA_E1_SCCH"/>
</dbReference>
<dbReference type="GO" id="GO:0004839">
    <property type="term" value="F:ubiquitin activating enzyme activity"/>
    <property type="evidence" value="ECO:0007669"/>
    <property type="project" value="UniProtKB-EC"/>
</dbReference>
<organism evidence="12 13">
    <name type="scientific">Stylonychia lemnae</name>
    <name type="common">Ciliate</name>
    <dbReference type="NCBI Taxonomy" id="5949"/>
    <lineage>
        <taxon>Eukaryota</taxon>
        <taxon>Sar</taxon>
        <taxon>Alveolata</taxon>
        <taxon>Ciliophora</taxon>
        <taxon>Intramacronucleata</taxon>
        <taxon>Spirotrichea</taxon>
        <taxon>Stichotrichia</taxon>
        <taxon>Sporadotrichida</taxon>
        <taxon>Oxytrichidae</taxon>
        <taxon>Stylonychinae</taxon>
        <taxon>Stylonychia</taxon>
    </lineage>
</organism>
<protein>
    <recommendedName>
        <fullName evidence="4">E1 ubiquitin-activating enzyme</fullName>
        <ecNumber evidence="4">6.2.1.45</ecNumber>
    </recommendedName>
</protein>
<evidence type="ECO:0000256" key="1">
    <source>
        <dbReference type="ARBA" id="ARBA00000488"/>
    </source>
</evidence>
<evidence type="ECO:0000313" key="13">
    <source>
        <dbReference type="Proteomes" id="UP000039865"/>
    </source>
</evidence>
<dbReference type="InterPro" id="IPR000011">
    <property type="entry name" value="UBQ/SUMO-activ_enz_E1-like"/>
</dbReference>
<evidence type="ECO:0000256" key="3">
    <source>
        <dbReference type="ARBA" id="ARBA00005673"/>
    </source>
</evidence>
<dbReference type="PROSITE" id="PS00865">
    <property type="entry name" value="UBIQUITIN_ACTIVAT_2"/>
    <property type="match status" value="1"/>
</dbReference>
<name>A0A077ZP34_STYLE</name>
<dbReference type="InterPro" id="IPR033127">
    <property type="entry name" value="UBQ-activ_enz_E1_Cys_AS"/>
</dbReference>
<dbReference type="Pfam" id="PF10585">
    <property type="entry name" value="UBA_E1_SCCH"/>
    <property type="match status" value="1"/>
</dbReference>
<dbReference type="FunFam" id="2.40.30.180:FF:000002">
    <property type="entry name" value="Ubiquitin-activating enzyme E1 2"/>
    <property type="match status" value="1"/>
</dbReference>
<dbReference type="InterPro" id="IPR042449">
    <property type="entry name" value="Ub-E1_IAD_1"/>
</dbReference>